<dbReference type="PANTHER" id="PTHR31285:SF0">
    <property type="entry name" value="NICOTINAMIDE MONONUCLEOTIDE ADENYLYLTRANSFERASE"/>
    <property type="match status" value="1"/>
</dbReference>
<dbReference type="AlphaFoldDB" id="A0A6J6HNY3"/>
<dbReference type="Gene3D" id="3.40.50.620">
    <property type="entry name" value="HUPs"/>
    <property type="match status" value="1"/>
</dbReference>
<organism evidence="3">
    <name type="scientific">freshwater metagenome</name>
    <dbReference type="NCBI Taxonomy" id="449393"/>
    <lineage>
        <taxon>unclassified sequences</taxon>
        <taxon>metagenomes</taxon>
        <taxon>ecological metagenomes</taxon>
    </lineage>
</organism>
<name>A0A6J6HNY3_9ZZZZ</name>
<dbReference type="GO" id="GO:0005737">
    <property type="term" value="C:cytoplasm"/>
    <property type="evidence" value="ECO:0007669"/>
    <property type="project" value="TreeGrafter"/>
</dbReference>
<dbReference type="GO" id="GO:0016887">
    <property type="term" value="F:ATP hydrolysis activity"/>
    <property type="evidence" value="ECO:0007669"/>
    <property type="project" value="TreeGrafter"/>
</dbReference>
<dbReference type="GO" id="GO:0005634">
    <property type="term" value="C:nucleus"/>
    <property type="evidence" value="ECO:0007669"/>
    <property type="project" value="TreeGrafter"/>
</dbReference>
<dbReference type="EMBL" id="CAEZUO010000077">
    <property type="protein sequence ID" value="CAB4613095.1"/>
    <property type="molecule type" value="Genomic_DNA"/>
</dbReference>
<dbReference type="InterPro" id="IPR004821">
    <property type="entry name" value="Cyt_trans-like"/>
</dbReference>
<dbReference type="SUPFAM" id="SSF52374">
    <property type="entry name" value="Nucleotidylyl transferase"/>
    <property type="match status" value="1"/>
</dbReference>
<sequence>MGSDHTTPPPPRRAVYPGSFDPPTIAHVHLAETAIAQLGLNHVDFAISANTLGKDDARLTPIDERVTELTAISSDNARIGVITTPDSLVADIAAGYEVIILGADKWHQVLDPVWYGGVDARNEALQRLPLVALAARPPWTMPGEDAAADPPAGVEVVILDTDPSHHPVSATEVRAGREEWRAK</sequence>
<evidence type="ECO:0000313" key="3">
    <source>
        <dbReference type="EMBL" id="CAB4613095.1"/>
    </source>
</evidence>
<reference evidence="3" key="1">
    <citation type="submission" date="2020-05" db="EMBL/GenBank/DDBJ databases">
        <authorList>
            <person name="Chiriac C."/>
            <person name="Salcher M."/>
            <person name="Ghai R."/>
            <person name="Kavagutti S V."/>
        </authorList>
    </citation>
    <scope>NUCLEOTIDE SEQUENCE</scope>
</reference>
<dbReference type="PANTHER" id="PTHR31285">
    <property type="entry name" value="NICOTINAMIDE MONONUCLEOTIDE ADENYLYLTRANSFERASE"/>
    <property type="match status" value="1"/>
</dbReference>
<dbReference type="InterPro" id="IPR014729">
    <property type="entry name" value="Rossmann-like_a/b/a_fold"/>
</dbReference>
<protein>
    <submittedName>
        <fullName evidence="3">Unannotated protein</fullName>
    </submittedName>
</protein>
<feature type="region of interest" description="Disordered" evidence="1">
    <location>
        <begin position="164"/>
        <end position="183"/>
    </location>
</feature>
<proteinExistence type="predicted"/>
<dbReference type="GO" id="GO:0000309">
    <property type="term" value="F:nicotinamide-nucleotide adenylyltransferase activity"/>
    <property type="evidence" value="ECO:0007669"/>
    <property type="project" value="TreeGrafter"/>
</dbReference>
<evidence type="ECO:0000259" key="2">
    <source>
        <dbReference type="Pfam" id="PF01467"/>
    </source>
</evidence>
<gene>
    <name evidence="3" type="ORF">UFOPK1827_01419</name>
</gene>
<dbReference type="Pfam" id="PF01467">
    <property type="entry name" value="CTP_transf_like"/>
    <property type="match status" value="1"/>
</dbReference>
<feature type="domain" description="Cytidyltransferase-like" evidence="2">
    <location>
        <begin position="15"/>
        <end position="175"/>
    </location>
</feature>
<accession>A0A6J6HNY3</accession>
<evidence type="ECO:0000256" key="1">
    <source>
        <dbReference type="SAM" id="MobiDB-lite"/>
    </source>
</evidence>
<feature type="compositionally biased region" description="Basic and acidic residues" evidence="1">
    <location>
        <begin position="174"/>
        <end position="183"/>
    </location>
</feature>